<evidence type="ECO:0000256" key="2">
    <source>
        <dbReference type="ARBA" id="ARBA00022692"/>
    </source>
</evidence>
<evidence type="ECO:0000259" key="6">
    <source>
        <dbReference type="Pfam" id="PF00892"/>
    </source>
</evidence>
<organism evidence="7 8">
    <name type="scientific">Vibrio olivae</name>
    <dbReference type="NCBI Taxonomy" id="1243002"/>
    <lineage>
        <taxon>Bacteria</taxon>
        <taxon>Pseudomonadati</taxon>
        <taxon>Pseudomonadota</taxon>
        <taxon>Gammaproteobacteria</taxon>
        <taxon>Vibrionales</taxon>
        <taxon>Vibrionaceae</taxon>
        <taxon>Vibrio</taxon>
    </lineage>
</organism>
<keyword evidence="4 5" id="KW-0472">Membrane</keyword>
<feature type="domain" description="EamA" evidence="6">
    <location>
        <begin position="2"/>
        <end position="137"/>
    </location>
</feature>
<keyword evidence="8" id="KW-1185">Reference proteome</keyword>
<feature type="transmembrane region" description="Helical" evidence="5">
    <location>
        <begin position="94"/>
        <end position="113"/>
    </location>
</feature>
<gene>
    <name evidence="7" type="ORF">ACFFUV_02605</name>
</gene>
<keyword evidence="2 5" id="KW-0812">Transmembrane</keyword>
<accession>A0ABV5HJD3</accession>
<comment type="caution">
    <text evidence="7">The sequence shown here is derived from an EMBL/GenBank/DDBJ whole genome shotgun (WGS) entry which is preliminary data.</text>
</comment>
<dbReference type="SUPFAM" id="SSF103481">
    <property type="entry name" value="Multidrug resistance efflux transporter EmrE"/>
    <property type="match status" value="2"/>
</dbReference>
<comment type="subcellular location">
    <subcellularLocation>
        <location evidence="1">Membrane</location>
        <topology evidence="1">Multi-pass membrane protein</topology>
    </subcellularLocation>
</comment>
<evidence type="ECO:0000256" key="3">
    <source>
        <dbReference type="ARBA" id="ARBA00022989"/>
    </source>
</evidence>
<feature type="transmembrane region" description="Helical" evidence="5">
    <location>
        <begin position="177"/>
        <end position="195"/>
    </location>
</feature>
<feature type="transmembrane region" description="Helical" evidence="5">
    <location>
        <begin position="146"/>
        <end position="165"/>
    </location>
</feature>
<evidence type="ECO:0000256" key="4">
    <source>
        <dbReference type="ARBA" id="ARBA00023136"/>
    </source>
</evidence>
<protein>
    <submittedName>
        <fullName evidence="7">DMT family transporter</fullName>
    </submittedName>
</protein>
<evidence type="ECO:0000313" key="8">
    <source>
        <dbReference type="Proteomes" id="UP001589645"/>
    </source>
</evidence>
<dbReference type="Pfam" id="PF00892">
    <property type="entry name" value="EamA"/>
    <property type="match status" value="2"/>
</dbReference>
<dbReference type="RefSeq" id="WP_390189468.1">
    <property type="nucleotide sequence ID" value="NZ_JBHMEP010000001.1"/>
</dbReference>
<dbReference type="EMBL" id="JBHMEP010000001">
    <property type="protein sequence ID" value="MFB9133857.1"/>
    <property type="molecule type" value="Genomic_DNA"/>
</dbReference>
<sequence length="283" mass="30362">MQGYLLTLLAMLAFAGNSILNRLALADGSIDAGSFSVIRLLSGALCLGAFYHISRAQRMTLNPRHLVKLMPFALPLLGYALSFSYAYLDLTAGTGALILFATVQLVLIAYHWMSGHRLTAGEWFGVMLAVGGFCLLLLPSASQPDLISALLMMVAGICWAVFTVVGKKAGQPLRSTYWGFLGAGLIVLVLSPWLVEPKALSTSGVIWALLSGAVMSAMGYVIWYRALAFISVLKASVVQLSVPVLSVFGGLIWLQEPLNWRLSLASLLVLGGIALVFNTRKPD</sequence>
<feature type="transmembrane region" description="Helical" evidence="5">
    <location>
        <begin position="201"/>
        <end position="223"/>
    </location>
</feature>
<evidence type="ECO:0000256" key="5">
    <source>
        <dbReference type="SAM" id="Phobius"/>
    </source>
</evidence>
<dbReference type="Proteomes" id="UP001589645">
    <property type="component" value="Unassembled WGS sequence"/>
</dbReference>
<dbReference type="InterPro" id="IPR037185">
    <property type="entry name" value="EmrE-like"/>
</dbReference>
<feature type="transmembrane region" description="Helical" evidence="5">
    <location>
        <begin position="235"/>
        <end position="254"/>
    </location>
</feature>
<proteinExistence type="predicted"/>
<feature type="transmembrane region" description="Helical" evidence="5">
    <location>
        <begin position="66"/>
        <end position="88"/>
    </location>
</feature>
<feature type="domain" description="EamA" evidence="6">
    <location>
        <begin position="147"/>
        <end position="277"/>
    </location>
</feature>
<reference evidence="7 8" key="1">
    <citation type="submission" date="2024-09" db="EMBL/GenBank/DDBJ databases">
        <authorList>
            <person name="Sun Q."/>
            <person name="Mori K."/>
        </authorList>
    </citation>
    <scope>NUCLEOTIDE SEQUENCE [LARGE SCALE GENOMIC DNA]</scope>
    <source>
        <strain evidence="7 8">CECT 8064</strain>
    </source>
</reference>
<evidence type="ECO:0000256" key="1">
    <source>
        <dbReference type="ARBA" id="ARBA00004141"/>
    </source>
</evidence>
<name>A0ABV5HJD3_9VIBR</name>
<feature type="transmembrane region" description="Helical" evidence="5">
    <location>
        <begin position="260"/>
        <end position="277"/>
    </location>
</feature>
<dbReference type="InterPro" id="IPR000620">
    <property type="entry name" value="EamA_dom"/>
</dbReference>
<dbReference type="PANTHER" id="PTHR32322:SF9">
    <property type="entry name" value="AMINO-ACID METABOLITE EFFLUX PUMP-RELATED"/>
    <property type="match status" value="1"/>
</dbReference>
<feature type="transmembrane region" description="Helical" evidence="5">
    <location>
        <begin position="36"/>
        <end position="54"/>
    </location>
</feature>
<feature type="transmembrane region" description="Helical" evidence="5">
    <location>
        <begin position="120"/>
        <end position="140"/>
    </location>
</feature>
<keyword evidence="3 5" id="KW-1133">Transmembrane helix</keyword>
<dbReference type="PANTHER" id="PTHR32322">
    <property type="entry name" value="INNER MEMBRANE TRANSPORTER"/>
    <property type="match status" value="1"/>
</dbReference>
<dbReference type="InterPro" id="IPR050638">
    <property type="entry name" value="AA-Vitamin_Transporters"/>
</dbReference>
<evidence type="ECO:0000313" key="7">
    <source>
        <dbReference type="EMBL" id="MFB9133857.1"/>
    </source>
</evidence>